<comment type="caution">
    <text evidence="2">The sequence shown here is derived from an EMBL/GenBank/DDBJ whole genome shotgun (WGS) entry which is preliminary data.</text>
</comment>
<dbReference type="Proteomes" id="UP000570678">
    <property type="component" value="Unassembled WGS sequence"/>
</dbReference>
<proteinExistence type="predicted"/>
<dbReference type="RefSeq" id="WP_157117126.1">
    <property type="nucleotide sequence ID" value="NZ_JAAXOT010000019.1"/>
</dbReference>
<evidence type="ECO:0000313" key="3">
    <source>
        <dbReference type="Proteomes" id="UP000570678"/>
    </source>
</evidence>
<gene>
    <name evidence="2" type="ORF">HGA15_28665</name>
</gene>
<feature type="region of interest" description="Disordered" evidence="1">
    <location>
        <begin position="1"/>
        <end position="42"/>
    </location>
</feature>
<keyword evidence="3" id="KW-1185">Reference proteome</keyword>
<dbReference type="AlphaFoldDB" id="A0A846YK87"/>
<evidence type="ECO:0000256" key="1">
    <source>
        <dbReference type="SAM" id="MobiDB-lite"/>
    </source>
</evidence>
<accession>A0A846YK87</accession>
<evidence type="ECO:0000313" key="2">
    <source>
        <dbReference type="EMBL" id="NKY60046.1"/>
    </source>
</evidence>
<protein>
    <submittedName>
        <fullName evidence="2">Uncharacterized protein</fullName>
    </submittedName>
</protein>
<reference evidence="2 3" key="1">
    <citation type="submission" date="2020-04" db="EMBL/GenBank/DDBJ databases">
        <title>MicrobeNet Type strains.</title>
        <authorList>
            <person name="Nicholson A.C."/>
        </authorList>
    </citation>
    <scope>NUCLEOTIDE SEQUENCE [LARGE SCALE GENOMIC DNA]</scope>
    <source>
        <strain evidence="2 3">JCM 3332</strain>
    </source>
</reference>
<organism evidence="2 3">
    <name type="scientific">Nocardia flavorosea</name>
    <dbReference type="NCBI Taxonomy" id="53429"/>
    <lineage>
        <taxon>Bacteria</taxon>
        <taxon>Bacillati</taxon>
        <taxon>Actinomycetota</taxon>
        <taxon>Actinomycetes</taxon>
        <taxon>Mycobacteriales</taxon>
        <taxon>Nocardiaceae</taxon>
        <taxon>Nocardia</taxon>
    </lineage>
</organism>
<sequence length="75" mass="8171">MPRVGIASMQEYGRDYPPVGMQTAQSAPRVEARGRRSPSTMPMTTVDYLRLCTHIFARTSIPGTTACSPLNQDAA</sequence>
<name>A0A846YK87_9NOCA</name>
<dbReference type="EMBL" id="JAAXOT010000019">
    <property type="protein sequence ID" value="NKY60046.1"/>
    <property type="molecule type" value="Genomic_DNA"/>
</dbReference>